<feature type="compositionally biased region" description="Polar residues" evidence="2">
    <location>
        <begin position="714"/>
        <end position="730"/>
    </location>
</feature>
<feature type="coiled-coil region" evidence="1">
    <location>
        <begin position="182"/>
        <end position="209"/>
    </location>
</feature>
<feature type="coiled-coil region" evidence="1">
    <location>
        <begin position="72"/>
        <end position="134"/>
    </location>
</feature>
<dbReference type="EMBL" id="HBGK01012346">
    <property type="protein sequence ID" value="CAD9277489.1"/>
    <property type="molecule type" value="Transcribed_RNA"/>
</dbReference>
<dbReference type="AlphaFoldDB" id="A0A7S1UUL6"/>
<feature type="region of interest" description="Disordered" evidence="2">
    <location>
        <begin position="630"/>
        <end position="731"/>
    </location>
</feature>
<evidence type="ECO:0000256" key="2">
    <source>
        <dbReference type="SAM" id="MobiDB-lite"/>
    </source>
</evidence>
<gene>
    <name evidence="3" type="ORF">GOCE00092_LOCUS6398</name>
</gene>
<reference evidence="3" key="1">
    <citation type="submission" date="2021-01" db="EMBL/GenBank/DDBJ databases">
        <authorList>
            <person name="Corre E."/>
            <person name="Pelletier E."/>
            <person name="Niang G."/>
            <person name="Scheremetjew M."/>
            <person name="Finn R."/>
            <person name="Kale V."/>
            <person name="Holt S."/>
            <person name="Cochrane G."/>
            <person name="Meng A."/>
            <person name="Brown T."/>
            <person name="Cohen L."/>
        </authorList>
    </citation>
    <scope>NUCLEOTIDE SEQUENCE</scope>
    <source>
        <strain evidence="3">CCMP 410</strain>
    </source>
</reference>
<name>A0A7S1UUL6_9STRA</name>
<feature type="compositionally biased region" description="Polar residues" evidence="2">
    <location>
        <begin position="682"/>
        <end position="693"/>
    </location>
</feature>
<feature type="compositionally biased region" description="Basic and acidic residues" evidence="2">
    <location>
        <begin position="630"/>
        <end position="652"/>
    </location>
</feature>
<keyword evidence="1" id="KW-0175">Coiled coil</keyword>
<sequence length="747" mass="84669">MDKTLEGKASEVEQLDLKLQAECARSKQLEFEIGQLRSDIEQSSLATTNIQQESESALQLMRQDLADARDGYKKAESIISDLKVELAATRDEALASRSLVDENGAKISEMESALQDAKVAADTLKVDLSRAQSDLAATKEHHTSSTQELRDSLAVQEELISSLNSKLCDANIRAEHAEDTKLESDQRNANTIERLRESLQSQRKLQQEQDVAQRSALAEKDMSITHIQKQHDLQAGQHKLEISSIRHELDEKTHTIASLRKELETCREHIVSQETKRMELQEKSVLLESTKKELIEKHQREMALLTAKLQKTETDLAMANDDIRDLRLFDLKEAEETISALNAEIRALNQRGDSTKLQVSEALADKEAQLSSLRSRVSGLERSATLQDQIVARKQCEILSLQSEKASLAGELKEKYAKLQERHTCIANLTVRNAELEERERESVSRLQAMAAEQSKMQTTHEKELQTMKCVIQKHLTNHEDDETEHQQKQARLAREVAETEAKAEKAREKVDELETILEGRTQLLSDMVAHNKQTEDDKTRALGELKELKGLLERLTREKSEMEVEKAELTSEFRRKEDQFLETVQNERQLREIAESNLEDANSRLSRTSRDDKEVRELEKENALLKDKVRRQEAHLQRKLEKDKVLRERSTNRGVALPQNGSAKESTPVRKKSSCLRTPLRHNNSGIRTVPSSRMKPTPRSIVRPSGVARVQLPSSIPAPSSGSTRSVNSDISSLMDSWLDDSSHQ</sequence>
<organism evidence="3">
    <name type="scientific">Grammatophora oceanica</name>
    <dbReference type="NCBI Taxonomy" id="210454"/>
    <lineage>
        <taxon>Eukaryota</taxon>
        <taxon>Sar</taxon>
        <taxon>Stramenopiles</taxon>
        <taxon>Ochrophyta</taxon>
        <taxon>Bacillariophyta</taxon>
        <taxon>Fragilariophyceae</taxon>
        <taxon>Fragilariophycidae</taxon>
        <taxon>Rhabdonematales</taxon>
        <taxon>Grammatophoraceae</taxon>
        <taxon>Grammatophora</taxon>
    </lineage>
</organism>
<proteinExistence type="predicted"/>
<protein>
    <submittedName>
        <fullName evidence="3">Uncharacterized protein</fullName>
    </submittedName>
</protein>
<evidence type="ECO:0000256" key="1">
    <source>
        <dbReference type="SAM" id="Coils"/>
    </source>
</evidence>
<accession>A0A7S1UUL6</accession>
<evidence type="ECO:0000313" key="3">
    <source>
        <dbReference type="EMBL" id="CAD9277489.1"/>
    </source>
</evidence>
<feature type="coiled-coil region" evidence="1">
    <location>
        <begin position="242"/>
        <end position="383"/>
    </location>
</feature>